<dbReference type="AlphaFoldDB" id="A0A8H3VPW6"/>
<evidence type="ECO:0000256" key="1">
    <source>
        <dbReference type="SAM" id="MobiDB-lite"/>
    </source>
</evidence>
<reference evidence="2 3" key="1">
    <citation type="submission" date="2019-07" db="EMBL/GenBank/DDBJ databases">
        <title>Venturia inaequalis Genome Resource.</title>
        <authorList>
            <person name="Lichtner F.J."/>
        </authorList>
    </citation>
    <scope>NUCLEOTIDE SEQUENCE [LARGE SCALE GENOMIC DNA]</scope>
    <source>
        <strain evidence="2 3">DMI_063113</strain>
    </source>
</reference>
<sequence length="153" mass="17003">MIETPAKTEAKVENDQQVLTAKLHVQEQVETACAKGKVVLWSTPYAILTSKPESIELLRRPPPSKPKEVRTSKKHATEASIPMERFLAEKTSEYGLPFVRPDREVILALGNQMAYRGEIDQDLAYVGAHLDIDEELNLQGDTVLSVEGIYGDA</sequence>
<keyword evidence="3" id="KW-1185">Reference proteome</keyword>
<evidence type="ECO:0000313" key="2">
    <source>
        <dbReference type="EMBL" id="KAE9991920.1"/>
    </source>
</evidence>
<comment type="caution">
    <text evidence="2">The sequence shown here is derived from an EMBL/GenBank/DDBJ whole genome shotgun (WGS) entry which is preliminary data.</text>
</comment>
<dbReference type="Proteomes" id="UP000490939">
    <property type="component" value="Unassembled WGS sequence"/>
</dbReference>
<organism evidence="2 3">
    <name type="scientific">Venturia inaequalis</name>
    <name type="common">Apple scab fungus</name>
    <dbReference type="NCBI Taxonomy" id="5025"/>
    <lineage>
        <taxon>Eukaryota</taxon>
        <taxon>Fungi</taxon>
        <taxon>Dikarya</taxon>
        <taxon>Ascomycota</taxon>
        <taxon>Pezizomycotina</taxon>
        <taxon>Dothideomycetes</taxon>
        <taxon>Pleosporomycetidae</taxon>
        <taxon>Venturiales</taxon>
        <taxon>Venturiaceae</taxon>
        <taxon>Venturia</taxon>
    </lineage>
</organism>
<proteinExistence type="predicted"/>
<gene>
    <name evidence="2" type="ORF">EG327_010598</name>
</gene>
<name>A0A8H3VPW6_VENIN</name>
<accession>A0A8H3VPW6</accession>
<dbReference type="EMBL" id="WNWR01000077">
    <property type="protein sequence ID" value="KAE9991920.1"/>
    <property type="molecule type" value="Genomic_DNA"/>
</dbReference>
<feature type="region of interest" description="Disordered" evidence="1">
    <location>
        <begin position="57"/>
        <end position="77"/>
    </location>
</feature>
<protein>
    <submittedName>
        <fullName evidence="2">Uncharacterized protein</fullName>
    </submittedName>
</protein>
<evidence type="ECO:0000313" key="3">
    <source>
        <dbReference type="Proteomes" id="UP000490939"/>
    </source>
</evidence>